<dbReference type="Gene3D" id="3.20.20.80">
    <property type="entry name" value="Glycosidases"/>
    <property type="match status" value="1"/>
</dbReference>
<dbReference type="Proteomes" id="UP000197065">
    <property type="component" value="Unassembled WGS sequence"/>
</dbReference>
<dbReference type="AlphaFoldDB" id="A0A212RS23"/>
<feature type="domain" description="Carbohydrate binding module xylan-binding" evidence="1">
    <location>
        <begin position="20"/>
        <end position="104"/>
    </location>
</feature>
<evidence type="ECO:0000259" key="1">
    <source>
        <dbReference type="Pfam" id="PF16841"/>
    </source>
</evidence>
<evidence type="ECO:0000313" key="3">
    <source>
        <dbReference type="Proteomes" id="UP000197065"/>
    </source>
</evidence>
<evidence type="ECO:0000313" key="2">
    <source>
        <dbReference type="EMBL" id="SNB75461.1"/>
    </source>
</evidence>
<keyword evidence="3" id="KW-1185">Reference proteome</keyword>
<dbReference type="OrthoDB" id="6949258at2"/>
<reference evidence="2 3" key="1">
    <citation type="submission" date="2017-06" db="EMBL/GenBank/DDBJ databases">
        <authorList>
            <person name="Kim H.J."/>
            <person name="Triplett B.A."/>
        </authorList>
    </citation>
    <scope>NUCLEOTIDE SEQUENCE [LARGE SCALE GENOMIC DNA]</scope>
    <source>
        <strain evidence="2 3">B29T1</strain>
    </source>
</reference>
<dbReference type="SUPFAM" id="SSF51445">
    <property type="entry name" value="(Trans)glycosidases"/>
    <property type="match status" value="1"/>
</dbReference>
<feature type="domain" description="Carbohydrate binding module xylan-binding" evidence="1">
    <location>
        <begin position="142"/>
        <end position="224"/>
    </location>
</feature>
<proteinExistence type="predicted"/>
<protein>
    <submittedName>
        <fullName evidence="2">Ca-dependent carbohydrate-binding module xylan-binding</fullName>
    </submittedName>
</protein>
<organism evidence="2 3">
    <name type="scientific">Arboricoccus pini</name>
    <dbReference type="NCBI Taxonomy" id="1963835"/>
    <lineage>
        <taxon>Bacteria</taxon>
        <taxon>Pseudomonadati</taxon>
        <taxon>Pseudomonadota</taxon>
        <taxon>Alphaproteobacteria</taxon>
        <taxon>Geminicoccales</taxon>
        <taxon>Geminicoccaceae</taxon>
        <taxon>Arboricoccus</taxon>
    </lineage>
</organism>
<accession>A0A212RS23</accession>
<dbReference type="InterPro" id="IPR031768">
    <property type="entry name" value="CBM60_xylan-bd"/>
</dbReference>
<gene>
    <name evidence="2" type="ORF">SAMN07250955_11354</name>
</gene>
<name>A0A212RS23_9PROT</name>
<dbReference type="RefSeq" id="WP_133063927.1">
    <property type="nucleotide sequence ID" value="NZ_FYEH01000013.1"/>
</dbReference>
<dbReference type="Gene3D" id="2.60.60.40">
    <property type="match status" value="3"/>
</dbReference>
<feature type="domain" description="Carbohydrate binding module xylan-binding" evidence="1">
    <location>
        <begin position="261"/>
        <end position="344"/>
    </location>
</feature>
<sequence>MSTTVAKMKVLGVGDASFIVNLSQDKYLDDAKFIIKVDGVTIDGVQTVSAQHGKDEVEQFVIRGDWRSGIHHVDITFLNDLYRPSTDDDRNLYLDSYEYKDENFDLNVRQGRPGTMSFDVQTQTSSSSRSSDGQLVLWMSEDAYLGDAKFNLYIDGEKIGDSYTVTSSHSKGDLQKIVINGDFGSGEHKIGIEFINDLYDHESGKDRNLYLHSAEYDGKTYQVSTEMLNYQTKSFTIENSGAGTTTSGDSGGKLTLWMSEDSFQGDAQFTVYVDGKKFGDTYTVTSSHAKGDLQRFDISGNLGSGEHKIDVNFINDAVGRNSSQDRNLYFQSAEYDGKVYDVSANMYYNQTKSFTVSSSDSADSYNLKSIRAADFHDLIGVNQHANYLDTAYGDKAAFVNALEYLGIGYIRTTASDGDMPFLKTLAAHGIDFDVIVDNNVNKWSDQLANMHELAPHIRTIEGPNEVNFWPVSFNGASGVSGAIATQKAIFEAINNASDLHDIPVVSFSVSASDSSAFKPYANSYEDLGNAHVYFGSTAPADVLAEYGRMPSDSMDDGKNTLITETGYNTGSGSMGVSESVQAKYTLDLVMDVAKQGFAGAILYELADLFDRPGEEGSNWGLFDSDWKAKPAAVGLHNLMTILEDSGSTAASFTTDTFSYDLKGLPQSGNTVVMEKSNGAHDIAVWAEPSLWNSTSRTEIKAATSTVEVDLQHSYGTVKVYDPLISADAINTYHNVDHVQIGVSDHPMIVEVA</sequence>
<dbReference type="EMBL" id="FYEH01000013">
    <property type="protein sequence ID" value="SNB75461.1"/>
    <property type="molecule type" value="Genomic_DNA"/>
</dbReference>
<dbReference type="Pfam" id="PF16841">
    <property type="entry name" value="CBM60"/>
    <property type="match status" value="3"/>
</dbReference>
<dbReference type="InterPro" id="IPR017853">
    <property type="entry name" value="GH"/>
</dbReference>